<dbReference type="GO" id="GO:0051301">
    <property type="term" value="P:cell division"/>
    <property type="evidence" value="ECO:0007669"/>
    <property type="project" value="UniProtKB-KW"/>
</dbReference>
<dbReference type="InterPro" id="IPR002137">
    <property type="entry name" value="Beta-lactam_class-D_AS"/>
</dbReference>
<proteinExistence type="inferred from homology"/>
<evidence type="ECO:0000256" key="8">
    <source>
        <dbReference type="ARBA" id="ARBA00023251"/>
    </source>
</evidence>
<evidence type="ECO:0000256" key="3">
    <source>
        <dbReference type="ARBA" id="ARBA00007898"/>
    </source>
</evidence>
<dbReference type="EMBL" id="LT629757">
    <property type="protein sequence ID" value="SDS90189.1"/>
    <property type="molecule type" value="Genomic_DNA"/>
</dbReference>
<dbReference type="InterPro" id="IPR050515">
    <property type="entry name" value="Beta-lactam/transpept"/>
</dbReference>
<dbReference type="Pfam" id="PF00905">
    <property type="entry name" value="Transpeptidase"/>
    <property type="match status" value="1"/>
</dbReference>
<evidence type="ECO:0000256" key="5">
    <source>
        <dbReference type="ARBA" id="ARBA00022729"/>
    </source>
</evidence>
<dbReference type="EC" id="3.5.2.6" evidence="4 9"/>
<keyword evidence="7" id="KW-0472">Membrane</keyword>
<feature type="domain" description="Penicillin-binding protein transpeptidase" evidence="11">
    <location>
        <begin position="362"/>
        <end position="636"/>
    </location>
</feature>
<dbReference type="InterPro" id="IPR036138">
    <property type="entry name" value="PBP_dimer_sf"/>
</dbReference>
<dbReference type="GO" id="GO:0008658">
    <property type="term" value="F:penicillin binding"/>
    <property type="evidence" value="ECO:0007669"/>
    <property type="project" value="InterPro"/>
</dbReference>
<dbReference type="Pfam" id="PF05223">
    <property type="entry name" value="MecA_N"/>
    <property type="match status" value="1"/>
</dbReference>
<dbReference type="PANTHER" id="PTHR30627">
    <property type="entry name" value="PEPTIDOGLYCAN D,D-TRANSPEPTIDASE"/>
    <property type="match status" value="1"/>
</dbReference>
<dbReference type="PANTHER" id="PTHR30627:SF24">
    <property type="entry name" value="PENICILLIN-BINDING PROTEIN 4B"/>
    <property type="match status" value="1"/>
</dbReference>
<dbReference type="InterPro" id="IPR005311">
    <property type="entry name" value="PBP_dimer"/>
</dbReference>
<dbReference type="InterPro" id="IPR012338">
    <property type="entry name" value="Beta-lactam/transpept-like"/>
</dbReference>
<evidence type="ECO:0000259" key="13">
    <source>
        <dbReference type="Pfam" id="PF05223"/>
    </source>
</evidence>
<dbReference type="Pfam" id="PF03717">
    <property type="entry name" value="PBP_dimer"/>
    <property type="match status" value="1"/>
</dbReference>
<evidence type="ECO:0000259" key="12">
    <source>
        <dbReference type="Pfam" id="PF03717"/>
    </source>
</evidence>
<sequence length="642" mass="65087">MTPIPSSRRVPRGALAGLLAGTLAVGALSACTPPWSGSGAQDAADVLARGLARGSLEDVAVAGDRAAAQEQLAAVVADLDLLGRPQVAVDEVETEDDRATARLGWRWSVGDEVWSYDTTARLRRTADDTWQVGWTPALVEPSLERGEVLDARPVTARRGVISGAGGQVLVRPRPVVRVGVGKDGLDDEAAAGAARAVAEVVDVAPGPYVEQVAAAGPRAFVEAIVLRAADLDDRQRSALEAVDGALLVDDELPLAPTRDFAAPLLGTVGPATAEVVDASDGEVVPGDEVGLSGLQRRYDAELRGTRGVEVSAAPADAVVASEGRTLLSVDPVPGRPLRTTLDQGLQEQAQRVLADVGPASALVAVRPSTGDLLAVASGPGGGGLGTATEGRYAPGSTFKVVTSLALLRAGLTPASAVSCPPTLTVDGKVFENYDDYPADATGQITLEDAVASSCNTAFIGAGDELGDGDLASAAAALGLGVDRDLGFPAYLGRVDRSGTATQEAAALIGQGTVLASPLAMATVVASVVRGQVVVPRLLPGLESTATPPAAPLTDREAAQLRTMLGAVVERGSGRLLADLPGQPVIAKTGTAEFGDAEPLQTHAWMVAGRGDLAVAVFVEEGASGSQTAGPVLRAFLAGAPTP</sequence>
<comment type="subcellular location">
    <subcellularLocation>
        <location evidence="1">Membrane</location>
    </subcellularLocation>
</comment>
<evidence type="ECO:0000256" key="6">
    <source>
        <dbReference type="ARBA" id="ARBA00022801"/>
    </source>
</evidence>
<keyword evidence="6 9" id="KW-0378">Hydrolase</keyword>
<feature type="domain" description="NTF2-like N-terminal transpeptidase" evidence="13">
    <location>
        <begin position="65"/>
        <end position="146"/>
    </location>
</feature>
<comment type="similarity">
    <text evidence="3 9">Belongs to the class-D beta-lactamase family.</text>
</comment>
<dbReference type="Gene3D" id="3.40.710.10">
    <property type="entry name" value="DD-peptidase/beta-lactamase superfamily"/>
    <property type="match status" value="1"/>
</dbReference>
<evidence type="ECO:0000256" key="4">
    <source>
        <dbReference type="ARBA" id="ARBA00012865"/>
    </source>
</evidence>
<comment type="catalytic activity">
    <reaction evidence="9">
        <text>a beta-lactam + H2O = a substituted beta-amino acid</text>
        <dbReference type="Rhea" id="RHEA:20401"/>
        <dbReference type="ChEBI" id="CHEBI:15377"/>
        <dbReference type="ChEBI" id="CHEBI:35627"/>
        <dbReference type="ChEBI" id="CHEBI:140347"/>
        <dbReference type="EC" id="3.5.2.6"/>
    </reaction>
</comment>
<feature type="chain" id="PRO_5038915737" description="Beta-lactamase" evidence="10">
    <location>
        <begin position="30"/>
        <end position="642"/>
    </location>
</feature>
<dbReference type="AlphaFoldDB" id="A0A1H1W1S6"/>
<evidence type="ECO:0000256" key="10">
    <source>
        <dbReference type="SAM" id="SignalP"/>
    </source>
</evidence>
<reference evidence="15" key="1">
    <citation type="submission" date="2016-10" db="EMBL/GenBank/DDBJ databases">
        <authorList>
            <person name="Varghese N."/>
            <person name="Submissions S."/>
        </authorList>
    </citation>
    <scope>NUCLEOTIDE SEQUENCE [LARGE SCALE GENOMIC DNA]</scope>
    <source>
        <strain evidence="15">DSM 22127</strain>
    </source>
</reference>
<dbReference type="InterPro" id="IPR001460">
    <property type="entry name" value="PCN-bd_Tpept"/>
</dbReference>
<dbReference type="GO" id="GO:0008800">
    <property type="term" value="F:beta-lactamase activity"/>
    <property type="evidence" value="ECO:0007669"/>
    <property type="project" value="UniProtKB-UniRule"/>
</dbReference>
<evidence type="ECO:0000259" key="11">
    <source>
        <dbReference type="Pfam" id="PF00905"/>
    </source>
</evidence>
<evidence type="ECO:0000256" key="9">
    <source>
        <dbReference type="RuleBase" id="RU361140"/>
    </source>
</evidence>
<dbReference type="Proteomes" id="UP000198859">
    <property type="component" value="Chromosome I"/>
</dbReference>
<evidence type="ECO:0000256" key="2">
    <source>
        <dbReference type="ARBA" id="ARBA00007171"/>
    </source>
</evidence>
<keyword evidence="8 9" id="KW-0046">Antibiotic resistance</keyword>
<keyword evidence="5 10" id="KW-0732">Signal</keyword>
<dbReference type="GO" id="GO:0005886">
    <property type="term" value="C:plasma membrane"/>
    <property type="evidence" value="ECO:0007669"/>
    <property type="project" value="TreeGrafter"/>
</dbReference>
<dbReference type="GO" id="GO:0071555">
    <property type="term" value="P:cell wall organization"/>
    <property type="evidence" value="ECO:0007669"/>
    <property type="project" value="TreeGrafter"/>
</dbReference>
<dbReference type="PROSITE" id="PS00337">
    <property type="entry name" value="BETA_LACTAMASE_D"/>
    <property type="match status" value="1"/>
</dbReference>
<comment type="similarity">
    <text evidence="2">Belongs to the transpeptidase family.</text>
</comment>
<evidence type="ECO:0000256" key="1">
    <source>
        <dbReference type="ARBA" id="ARBA00004370"/>
    </source>
</evidence>
<dbReference type="SUPFAM" id="SSF56601">
    <property type="entry name" value="beta-lactamase/transpeptidase-like"/>
    <property type="match status" value="1"/>
</dbReference>
<accession>A0A1H1W1S6</accession>
<protein>
    <recommendedName>
        <fullName evidence="4 9">Beta-lactamase</fullName>
        <ecNumber evidence="4 9">3.5.2.6</ecNumber>
    </recommendedName>
</protein>
<keyword evidence="15" id="KW-1185">Reference proteome</keyword>
<evidence type="ECO:0000313" key="15">
    <source>
        <dbReference type="Proteomes" id="UP000198859"/>
    </source>
</evidence>
<organism evidence="14 15">
    <name type="scientific">Nocardioides scoriae</name>
    <dbReference type="NCBI Taxonomy" id="642780"/>
    <lineage>
        <taxon>Bacteria</taxon>
        <taxon>Bacillati</taxon>
        <taxon>Actinomycetota</taxon>
        <taxon>Actinomycetes</taxon>
        <taxon>Propionibacteriales</taxon>
        <taxon>Nocardioidaceae</taxon>
        <taxon>Nocardioides</taxon>
    </lineage>
</organism>
<feature type="signal peptide" evidence="10">
    <location>
        <begin position="1"/>
        <end position="29"/>
    </location>
</feature>
<dbReference type="SUPFAM" id="SSF56519">
    <property type="entry name" value="Penicillin binding protein dimerisation domain"/>
    <property type="match status" value="1"/>
</dbReference>
<dbReference type="GO" id="GO:0017001">
    <property type="term" value="P:antibiotic catabolic process"/>
    <property type="evidence" value="ECO:0007669"/>
    <property type="project" value="InterPro"/>
</dbReference>
<gene>
    <name evidence="14" type="ORF">SAMN04488570_2989</name>
</gene>
<dbReference type="InterPro" id="IPR007887">
    <property type="entry name" value="MecA_N"/>
</dbReference>
<keyword evidence="14" id="KW-0131">Cell cycle</keyword>
<dbReference type="RefSeq" id="WP_231916895.1">
    <property type="nucleotide sequence ID" value="NZ_LT629757.1"/>
</dbReference>
<name>A0A1H1W1S6_9ACTN</name>
<feature type="domain" description="Penicillin-binding protein dimerisation" evidence="12">
    <location>
        <begin position="154"/>
        <end position="311"/>
    </location>
</feature>
<dbReference type="Gene3D" id="3.90.1310.10">
    <property type="entry name" value="Penicillin-binding protein 2a (Domain 2)"/>
    <property type="match status" value="1"/>
</dbReference>
<evidence type="ECO:0000256" key="7">
    <source>
        <dbReference type="ARBA" id="ARBA00023136"/>
    </source>
</evidence>
<evidence type="ECO:0000313" key="14">
    <source>
        <dbReference type="EMBL" id="SDS90189.1"/>
    </source>
</evidence>
<keyword evidence="14" id="KW-0132">Cell division</keyword>
<dbReference type="GO" id="GO:0046677">
    <property type="term" value="P:response to antibiotic"/>
    <property type="evidence" value="ECO:0007669"/>
    <property type="project" value="UniProtKB-UniRule"/>
</dbReference>
<dbReference type="STRING" id="642780.SAMN04488570_2989"/>
<dbReference type="GO" id="GO:0071972">
    <property type="term" value="F:peptidoglycan L,D-transpeptidase activity"/>
    <property type="evidence" value="ECO:0007669"/>
    <property type="project" value="TreeGrafter"/>
</dbReference>